<dbReference type="Proteomes" id="UP000767238">
    <property type="component" value="Unassembled WGS sequence"/>
</dbReference>
<dbReference type="GO" id="GO:0005509">
    <property type="term" value="F:calcium ion binding"/>
    <property type="evidence" value="ECO:0007669"/>
    <property type="project" value="InterPro"/>
</dbReference>
<dbReference type="InterPro" id="IPR018502">
    <property type="entry name" value="Annexin_repeat"/>
</dbReference>
<proteinExistence type="predicted"/>
<evidence type="ECO:0000313" key="4">
    <source>
        <dbReference type="Proteomes" id="UP000767238"/>
    </source>
</evidence>
<protein>
    <recommendedName>
        <fullName evidence="5">Fe2OG dioxygenase domain-containing protein</fullName>
    </recommendedName>
</protein>
<evidence type="ECO:0000313" key="3">
    <source>
        <dbReference type="EMBL" id="KAH0232342.1"/>
    </source>
</evidence>
<dbReference type="AlphaFoldDB" id="A0A9P8GN10"/>
<accession>A0A9P8GN10</accession>
<evidence type="ECO:0008006" key="5">
    <source>
        <dbReference type="Google" id="ProtNLM"/>
    </source>
</evidence>
<dbReference type="Gene3D" id="2.60.120.620">
    <property type="entry name" value="q2cbj1_9rhob like domain"/>
    <property type="match status" value="1"/>
</dbReference>
<dbReference type="PANTHER" id="PTHR33099:SF7">
    <property type="entry name" value="MYND-TYPE DOMAIN-CONTAINING PROTEIN"/>
    <property type="match status" value="1"/>
</dbReference>
<evidence type="ECO:0000256" key="2">
    <source>
        <dbReference type="ARBA" id="ARBA00023216"/>
    </source>
</evidence>
<dbReference type="OrthoDB" id="27483at2759"/>
<dbReference type="InterPro" id="IPR037104">
    <property type="entry name" value="Annexin_sf"/>
</dbReference>
<dbReference type="EMBL" id="JAHFYH010000005">
    <property type="protein sequence ID" value="KAH0232342.1"/>
    <property type="molecule type" value="Genomic_DNA"/>
</dbReference>
<dbReference type="Pfam" id="PF00191">
    <property type="entry name" value="Annexin"/>
    <property type="match status" value="1"/>
</dbReference>
<keyword evidence="1" id="KW-0677">Repeat</keyword>
<dbReference type="Gene3D" id="1.10.220.10">
    <property type="entry name" value="Annexin"/>
    <property type="match status" value="1"/>
</dbReference>
<comment type="caution">
    <text evidence="3">The sequence shown here is derived from an EMBL/GenBank/DDBJ whole genome shotgun (WGS) entry which is preliminary data.</text>
</comment>
<reference evidence="3" key="1">
    <citation type="journal article" date="2021" name="J Fungi (Basel)">
        <title>Virulence traits and population genomics of the black yeast Aureobasidium melanogenum.</title>
        <authorList>
            <person name="Cernosa A."/>
            <person name="Sun X."/>
            <person name="Gostincar C."/>
            <person name="Fang C."/>
            <person name="Gunde-Cimerman N."/>
            <person name="Song Z."/>
        </authorList>
    </citation>
    <scope>NUCLEOTIDE SEQUENCE</scope>
    <source>
        <strain evidence="3">EXF-8016</strain>
    </source>
</reference>
<reference evidence="3" key="2">
    <citation type="submission" date="2021-08" db="EMBL/GenBank/DDBJ databases">
        <authorList>
            <person name="Gostincar C."/>
            <person name="Sun X."/>
            <person name="Song Z."/>
            <person name="Gunde-Cimerman N."/>
        </authorList>
    </citation>
    <scope>NUCLEOTIDE SEQUENCE</scope>
    <source>
        <strain evidence="3">EXF-8016</strain>
    </source>
</reference>
<sequence length="566" mass="62646">MFEQQLLGAFSSALGDADNQSAFACGGYVPIILKPSKPPEHSESDIESQVYDQVITTRPVTIRYGTSGEGQTLRLPTDTTKDPAFLSLISTCEPATFGRGGKDVYDEQYRNATKLDTDDFLTDFCPYETGVIDIVQQLLMPSVKRKVTGTGPEQLQEDPPAIKADVELLHAAVEGSTELDSMTLIEILTSRSPDDLSSIMKFYMTKYGQGLDEVLEQRLEGADLVLLDVLAEAHPSDEEDDDNTQSAEMSLGIRAELYKLNIYSGPSGRFKAHVDTPRGETQVGSLVVCLPSEFEGGVLSVSHRANTVRFDWSASSSTSKTSSIQWAAFYSDCSHEVQEVTAGHRLTLTYNLYASRGSGFLAGKKHSMDATRLPTYQPLVDLLRSRTFMAEGGSMAIGLAHAYPYTHALLHRQLPGALKGADMMLYEVLLALNLRAELIRVMDLSEECADMRDHDAQFYDSDKSDDERMHEPCDGDTFYRLGFEPMKISDEMIENYDLVDKIGWERLGPMLWIRRPRDSQLEMAYLAYGNEASMATKYSSAAIVVSVPSLQQRLRMLGNQAVGLST</sequence>
<keyword evidence="2" id="KW-0041">Annexin</keyword>
<dbReference type="SUPFAM" id="SSF47874">
    <property type="entry name" value="Annexin"/>
    <property type="match status" value="1"/>
</dbReference>
<evidence type="ECO:0000256" key="1">
    <source>
        <dbReference type="ARBA" id="ARBA00022737"/>
    </source>
</evidence>
<gene>
    <name evidence="3" type="ORF">KCV03_g1274</name>
</gene>
<feature type="non-terminal residue" evidence="3">
    <location>
        <position position="1"/>
    </location>
</feature>
<dbReference type="PROSITE" id="PS51897">
    <property type="entry name" value="ANNEXIN_2"/>
    <property type="match status" value="1"/>
</dbReference>
<name>A0A9P8GN10_AURME</name>
<dbReference type="GO" id="GO:0005544">
    <property type="term" value="F:calcium-dependent phospholipid binding"/>
    <property type="evidence" value="ECO:0007669"/>
    <property type="project" value="InterPro"/>
</dbReference>
<organism evidence="3 4">
    <name type="scientific">Aureobasidium melanogenum</name>
    <name type="common">Aureobasidium pullulans var. melanogenum</name>
    <dbReference type="NCBI Taxonomy" id="46634"/>
    <lineage>
        <taxon>Eukaryota</taxon>
        <taxon>Fungi</taxon>
        <taxon>Dikarya</taxon>
        <taxon>Ascomycota</taxon>
        <taxon>Pezizomycotina</taxon>
        <taxon>Dothideomycetes</taxon>
        <taxon>Dothideomycetidae</taxon>
        <taxon>Dothideales</taxon>
        <taxon>Saccotheciaceae</taxon>
        <taxon>Aureobasidium</taxon>
    </lineage>
</organism>
<dbReference type="PANTHER" id="PTHR33099">
    <property type="entry name" value="FE2OG DIOXYGENASE DOMAIN-CONTAINING PROTEIN"/>
    <property type="match status" value="1"/>
</dbReference>